<feature type="domain" description="Response regulatory" evidence="4">
    <location>
        <begin position="8"/>
        <end position="125"/>
    </location>
</feature>
<evidence type="ECO:0000313" key="7">
    <source>
        <dbReference type="Proteomes" id="UP000766336"/>
    </source>
</evidence>
<protein>
    <recommendedName>
        <fullName evidence="1">diguanylate cyclase</fullName>
        <ecNumber evidence="1">2.7.7.65</ecNumber>
    </recommendedName>
</protein>
<dbReference type="InterPro" id="IPR001789">
    <property type="entry name" value="Sig_transdc_resp-reg_receiver"/>
</dbReference>
<feature type="modified residue" description="4-aspartylphosphate" evidence="3">
    <location>
        <position position="58"/>
    </location>
</feature>
<dbReference type="EMBL" id="JAHCDA010000002">
    <property type="protein sequence ID" value="MBS7811630.1"/>
    <property type="molecule type" value="Genomic_DNA"/>
</dbReference>
<comment type="caution">
    <text evidence="6">The sequence shown here is derived from an EMBL/GenBank/DDBJ whole genome shotgun (WGS) entry which is preliminary data.</text>
</comment>
<dbReference type="SMART" id="SM00267">
    <property type="entry name" value="GGDEF"/>
    <property type="match status" value="1"/>
</dbReference>
<dbReference type="Gene3D" id="3.30.70.270">
    <property type="match status" value="1"/>
</dbReference>
<keyword evidence="7" id="KW-1185">Reference proteome</keyword>
<dbReference type="RefSeq" id="WP_213670293.1">
    <property type="nucleotide sequence ID" value="NZ_JAHCDA010000002.1"/>
</dbReference>
<evidence type="ECO:0000313" key="6">
    <source>
        <dbReference type="EMBL" id="MBS7811630.1"/>
    </source>
</evidence>
<dbReference type="PANTHER" id="PTHR45138:SF9">
    <property type="entry name" value="DIGUANYLATE CYCLASE DGCM-RELATED"/>
    <property type="match status" value="1"/>
</dbReference>
<dbReference type="SUPFAM" id="SSF52172">
    <property type="entry name" value="CheY-like"/>
    <property type="match status" value="1"/>
</dbReference>
<dbReference type="InterPro" id="IPR029787">
    <property type="entry name" value="Nucleotide_cyclase"/>
</dbReference>
<evidence type="ECO:0000256" key="2">
    <source>
        <dbReference type="ARBA" id="ARBA00034247"/>
    </source>
</evidence>
<evidence type="ECO:0000256" key="3">
    <source>
        <dbReference type="PROSITE-ProRule" id="PRU00169"/>
    </source>
</evidence>
<dbReference type="PANTHER" id="PTHR45138">
    <property type="entry name" value="REGULATORY COMPONENTS OF SENSORY TRANSDUCTION SYSTEM"/>
    <property type="match status" value="1"/>
</dbReference>
<comment type="catalytic activity">
    <reaction evidence="2">
        <text>2 GTP = 3',3'-c-di-GMP + 2 diphosphate</text>
        <dbReference type="Rhea" id="RHEA:24898"/>
        <dbReference type="ChEBI" id="CHEBI:33019"/>
        <dbReference type="ChEBI" id="CHEBI:37565"/>
        <dbReference type="ChEBI" id="CHEBI:58805"/>
        <dbReference type="EC" id="2.7.7.65"/>
    </reaction>
</comment>
<accession>A0ABS5QD67</accession>
<feature type="domain" description="GGDEF" evidence="5">
    <location>
        <begin position="168"/>
        <end position="304"/>
    </location>
</feature>
<dbReference type="InterPro" id="IPR050469">
    <property type="entry name" value="Diguanylate_Cyclase"/>
</dbReference>
<dbReference type="Pfam" id="PF00990">
    <property type="entry name" value="GGDEF"/>
    <property type="match status" value="1"/>
</dbReference>
<name>A0ABS5QD67_9PROT</name>
<dbReference type="CDD" id="cd01949">
    <property type="entry name" value="GGDEF"/>
    <property type="match status" value="1"/>
</dbReference>
<dbReference type="InterPro" id="IPR000160">
    <property type="entry name" value="GGDEF_dom"/>
</dbReference>
<reference evidence="6 7" key="1">
    <citation type="submission" date="2021-05" db="EMBL/GenBank/DDBJ databases">
        <title>Roseococcus sp. XZZS9, whole genome shotgun sequencing project.</title>
        <authorList>
            <person name="Zhao G."/>
            <person name="Shen L."/>
        </authorList>
    </citation>
    <scope>NUCLEOTIDE SEQUENCE [LARGE SCALE GENOMIC DNA]</scope>
    <source>
        <strain evidence="6 7">XZZS9</strain>
    </source>
</reference>
<keyword evidence="6" id="KW-0808">Transferase</keyword>
<dbReference type="PROSITE" id="PS50887">
    <property type="entry name" value="GGDEF"/>
    <property type="match status" value="1"/>
</dbReference>
<organism evidence="6 7">
    <name type="scientific">Roseococcus pinisoli</name>
    <dbReference type="NCBI Taxonomy" id="2835040"/>
    <lineage>
        <taxon>Bacteria</taxon>
        <taxon>Pseudomonadati</taxon>
        <taxon>Pseudomonadota</taxon>
        <taxon>Alphaproteobacteria</taxon>
        <taxon>Acetobacterales</taxon>
        <taxon>Roseomonadaceae</taxon>
        <taxon>Roseococcus</taxon>
    </lineage>
</organism>
<proteinExistence type="predicted"/>
<gene>
    <name evidence="6" type="ORF">KHU32_11840</name>
</gene>
<dbReference type="SUPFAM" id="SSF55073">
    <property type="entry name" value="Nucleotide cyclase"/>
    <property type="match status" value="1"/>
</dbReference>
<dbReference type="SMART" id="SM00448">
    <property type="entry name" value="REC"/>
    <property type="match status" value="1"/>
</dbReference>
<dbReference type="Gene3D" id="3.40.50.2300">
    <property type="match status" value="1"/>
</dbReference>
<keyword evidence="6" id="KW-0548">Nucleotidyltransferase</keyword>
<dbReference type="GO" id="GO:0052621">
    <property type="term" value="F:diguanylate cyclase activity"/>
    <property type="evidence" value="ECO:0007669"/>
    <property type="project" value="UniProtKB-EC"/>
</dbReference>
<dbReference type="Proteomes" id="UP000766336">
    <property type="component" value="Unassembled WGS sequence"/>
</dbReference>
<keyword evidence="3" id="KW-0597">Phosphoprotein</keyword>
<dbReference type="EC" id="2.7.7.65" evidence="1"/>
<sequence length="315" mass="34913">MSNDDRPTILIADDERLNRNMLAELLQNDYRILLARDGADTLERARQDADRIALILLDVSMPGVSGYEVLAALRSQEQTAGISVIFITGQNSEADEEFGLRLGAADYIHKPIRPAILIARVRNLVNLALQKRELERVAQRDGLTGIANRRHFDEALDRACRHAARSFTTIGLALIDIDHFKLYNDRYGHVVGDQALRQVAQLLARHARRPYDVAARYGGEEFALLAPEGHGITELAEQFRRSVVDLRIPHAASTTAPVLTVSIGAAMIAGTSHDDFRLTLLEQADRLLYEAKLRGRNQLAHSAFALAGERGKQGV</sequence>
<evidence type="ECO:0000259" key="5">
    <source>
        <dbReference type="PROSITE" id="PS50887"/>
    </source>
</evidence>
<evidence type="ECO:0000256" key="1">
    <source>
        <dbReference type="ARBA" id="ARBA00012528"/>
    </source>
</evidence>
<dbReference type="InterPro" id="IPR011006">
    <property type="entry name" value="CheY-like_superfamily"/>
</dbReference>
<evidence type="ECO:0000259" key="4">
    <source>
        <dbReference type="PROSITE" id="PS50110"/>
    </source>
</evidence>
<dbReference type="Pfam" id="PF00072">
    <property type="entry name" value="Response_reg"/>
    <property type="match status" value="1"/>
</dbReference>
<dbReference type="PROSITE" id="PS50110">
    <property type="entry name" value="RESPONSE_REGULATORY"/>
    <property type="match status" value="1"/>
</dbReference>
<dbReference type="NCBIfam" id="TIGR00254">
    <property type="entry name" value="GGDEF"/>
    <property type="match status" value="1"/>
</dbReference>
<dbReference type="InterPro" id="IPR043128">
    <property type="entry name" value="Rev_trsase/Diguanyl_cyclase"/>
</dbReference>